<dbReference type="PROSITE" id="PS50893">
    <property type="entry name" value="ABC_TRANSPORTER_2"/>
    <property type="match status" value="1"/>
</dbReference>
<dbReference type="KEGG" id="xdi:EZH22_05095"/>
<keyword evidence="4 6" id="KW-0067">ATP-binding</keyword>
<dbReference type="RefSeq" id="WP_203194675.1">
    <property type="nucleotide sequence ID" value="NZ_CP063362.1"/>
</dbReference>
<reference evidence="6 7" key="1">
    <citation type="submission" date="2020-10" db="EMBL/GenBank/DDBJ databases">
        <title>Degradation of 1,4-Dioxane by Xanthobacter sp. YN2, via a Novel Group-2 Soluble Di-Iron Monooxygenase.</title>
        <authorList>
            <person name="Ma F."/>
            <person name="Wang Y."/>
            <person name="Yang J."/>
            <person name="Guo H."/>
            <person name="Su D."/>
            <person name="Yu L."/>
        </authorList>
    </citation>
    <scope>NUCLEOTIDE SEQUENCE [LARGE SCALE GENOMIC DNA]</scope>
    <source>
        <strain evidence="6 7">YN2</strain>
    </source>
</reference>
<name>A0A974PQS9_9HYPH</name>
<evidence type="ECO:0000313" key="7">
    <source>
        <dbReference type="Proteomes" id="UP000596427"/>
    </source>
</evidence>
<dbReference type="Pfam" id="PF00005">
    <property type="entry name" value="ABC_tran"/>
    <property type="match status" value="1"/>
</dbReference>
<sequence length="262" mass="28824">MVIIDGLDKRYGNQGADVSALVDINLKIEEGEFICLLGPSGCGKSTLLKIVAGLIPATHGRMSIDGKAVDGPGPDRAVVFQDYALFPWMTVRDNVEFGLRARGRSAKERREIADGLLKTVGLADFAARFPHHLSGGMKQRVSIARALAVNPSLLLMDEPFGALDAQTRETLQDELLRIWREYKKTVIFVTHSIEEALYLSDRIVVMTARPGRIKQVIAVSEPRPRDMTSEAMGRLQREVRGVLGEEINRAAQLEQADMMAGA</sequence>
<feature type="domain" description="ABC transporter" evidence="5">
    <location>
        <begin position="2"/>
        <end position="235"/>
    </location>
</feature>
<keyword evidence="7" id="KW-1185">Reference proteome</keyword>
<evidence type="ECO:0000256" key="2">
    <source>
        <dbReference type="ARBA" id="ARBA00022448"/>
    </source>
</evidence>
<keyword evidence="3" id="KW-0547">Nucleotide-binding</keyword>
<dbReference type="InterPro" id="IPR050166">
    <property type="entry name" value="ABC_transporter_ATP-bind"/>
</dbReference>
<evidence type="ECO:0000256" key="4">
    <source>
        <dbReference type="ARBA" id="ARBA00022840"/>
    </source>
</evidence>
<evidence type="ECO:0000259" key="5">
    <source>
        <dbReference type="PROSITE" id="PS50893"/>
    </source>
</evidence>
<dbReference type="FunFam" id="3.40.50.300:FF:000425">
    <property type="entry name" value="Probable ABC transporter, ATP-binding subunit"/>
    <property type="match status" value="1"/>
</dbReference>
<evidence type="ECO:0000256" key="1">
    <source>
        <dbReference type="ARBA" id="ARBA00005417"/>
    </source>
</evidence>
<comment type="similarity">
    <text evidence="1">Belongs to the ABC transporter superfamily.</text>
</comment>
<dbReference type="SUPFAM" id="SSF52540">
    <property type="entry name" value="P-loop containing nucleoside triphosphate hydrolases"/>
    <property type="match status" value="1"/>
</dbReference>
<dbReference type="GO" id="GO:0005524">
    <property type="term" value="F:ATP binding"/>
    <property type="evidence" value="ECO:0007669"/>
    <property type="project" value="UniProtKB-KW"/>
</dbReference>
<dbReference type="GO" id="GO:0016887">
    <property type="term" value="F:ATP hydrolysis activity"/>
    <property type="evidence" value="ECO:0007669"/>
    <property type="project" value="InterPro"/>
</dbReference>
<organism evidence="6 7">
    <name type="scientific">Xanthobacter dioxanivorans</name>
    <dbReference type="NCBI Taxonomy" id="2528964"/>
    <lineage>
        <taxon>Bacteria</taxon>
        <taxon>Pseudomonadati</taxon>
        <taxon>Pseudomonadota</taxon>
        <taxon>Alphaproteobacteria</taxon>
        <taxon>Hyphomicrobiales</taxon>
        <taxon>Xanthobacteraceae</taxon>
        <taxon>Xanthobacter</taxon>
    </lineage>
</organism>
<dbReference type="EMBL" id="CP063362">
    <property type="protein sequence ID" value="QRG07761.1"/>
    <property type="molecule type" value="Genomic_DNA"/>
</dbReference>
<dbReference type="Proteomes" id="UP000596427">
    <property type="component" value="Chromosome"/>
</dbReference>
<dbReference type="CDD" id="cd03293">
    <property type="entry name" value="ABC_NrtD_SsuB_transporters"/>
    <property type="match status" value="1"/>
</dbReference>
<dbReference type="InterPro" id="IPR027417">
    <property type="entry name" value="P-loop_NTPase"/>
</dbReference>
<dbReference type="PANTHER" id="PTHR42788:SF13">
    <property type="entry name" value="ALIPHATIC SULFONATES IMPORT ATP-BINDING PROTEIN SSUB"/>
    <property type="match status" value="1"/>
</dbReference>
<dbReference type="InterPro" id="IPR003439">
    <property type="entry name" value="ABC_transporter-like_ATP-bd"/>
</dbReference>
<dbReference type="Gene3D" id="3.40.50.300">
    <property type="entry name" value="P-loop containing nucleotide triphosphate hydrolases"/>
    <property type="match status" value="1"/>
</dbReference>
<dbReference type="InterPro" id="IPR003593">
    <property type="entry name" value="AAA+_ATPase"/>
</dbReference>
<protein>
    <submittedName>
        <fullName evidence="6">ABC transporter ATP-binding protein</fullName>
    </submittedName>
</protein>
<dbReference type="PANTHER" id="PTHR42788">
    <property type="entry name" value="TAURINE IMPORT ATP-BINDING PROTEIN-RELATED"/>
    <property type="match status" value="1"/>
</dbReference>
<dbReference type="SMART" id="SM00382">
    <property type="entry name" value="AAA"/>
    <property type="match status" value="1"/>
</dbReference>
<accession>A0A974PQS9</accession>
<gene>
    <name evidence="6" type="ORF">EZH22_05095</name>
</gene>
<evidence type="ECO:0000256" key="3">
    <source>
        <dbReference type="ARBA" id="ARBA00022741"/>
    </source>
</evidence>
<evidence type="ECO:0000313" key="6">
    <source>
        <dbReference type="EMBL" id="QRG07761.1"/>
    </source>
</evidence>
<dbReference type="InterPro" id="IPR017871">
    <property type="entry name" value="ABC_transporter-like_CS"/>
</dbReference>
<dbReference type="AlphaFoldDB" id="A0A974PQS9"/>
<proteinExistence type="inferred from homology"/>
<dbReference type="PROSITE" id="PS00211">
    <property type="entry name" value="ABC_TRANSPORTER_1"/>
    <property type="match status" value="1"/>
</dbReference>
<dbReference type="GO" id="GO:0015697">
    <property type="term" value="P:quaternary ammonium group transport"/>
    <property type="evidence" value="ECO:0007669"/>
    <property type="project" value="UniProtKB-ARBA"/>
</dbReference>
<keyword evidence="2" id="KW-0813">Transport</keyword>